<reference evidence="4" key="1">
    <citation type="submission" date="2013-09" db="EMBL/GenBank/DDBJ databases">
        <title>The Genome Sequence of Anopheles culicifacies species A.</title>
        <authorList>
            <consortium name="The Broad Institute Genomics Platform"/>
            <person name="Neafsey D.E."/>
            <person name="Besansky N."/>
            <person name="Howell P."/>
            <person name="Walton C."/>
            <person name="Young S.K."/>
            <person name="Zeng Q."/>
            <person name="Gargeya S."/>
            <person name="Fitzgerald M."/>
            <person name="Haas B."/>
            <person name="Abouelleil A."/>
            <person name="Allen A.W."/>
            <person name="Alvarado L."/>
            <person name="Arachchi H.M."/>
            <person name="Berlin A.M."/>
            <person name="Chapman S.B."/>
            <person name="Gainer-Dewar J."/>
            <person name="Goldberg J."/>
            <person name="Griggs A."/>
            <person name="Gujja S."/>
            <person name="Hansen M."/>
            <person name="Howarth C."/>
            <person name="Imamovic A."/>
            <person name="Ireland A."/>
            <person name="Larimer J."/>
            <person name="McCowan C."/>
            <person name="Murphy C."/>
            <person name="Pearson M."/>
            <person name="Poon T.W."/>
            <person name="Priest M."/>
            <person name="Roberts A."/>
            <person name="Saif S."/>
            <person name="Shea T."/>
            <person name="Sisk P."/>
            <person name="Sykes S."/>
            <person name="Wortman J."/>
            <person name="Nusbaum C."/>
            <person name="Birren B."/>
        </authorList>
    </citation>
    <scope>NUCLEOTIDE SEQUENCE [LARGE SCALE GENOMIC DNA]</scope>
    <source>
        <strain evidence="4">A-37</strain>
    </source>
</reference>
<evidence type="ECO:0000259" key="2">
    <source>
        <dbReference type="PROSITE" id="PS00028"/>
    </source>
</evidence>
<feature type="chain" id="PRO_5008127484" description="C2H2-type domain-containing protein" evidence="1">
    <location>
        <begin position="21"/>
        <end position="112"/>
    </location>
</feature>
<keyword evidence="1" id="KW-0732">Signal</keyword>
<evidence type="ECO:0000313" key="4">
    <source>
        <dbReference type="Proteomes" id="UP000075883"/>
    </source>
</evidence>
<dbReference type="EnsemblMetazoa" id="ACUA002052-RA">
    <property type="protein sequence ID" value="ACUA002052-PA"/>
    <property type="gene ID" value="ACUA002052"/>
</dbReference>
<dbReference type="EMBL" id="AXCM01002601">
    <property type="status" value="NOT_ANNOTATED_CDS"/>
    <property type="molecule type" value="Genomic_DNA"/>
</dbReference>
<dbReference type="VEuPathDB" id="VectorBase:ACUA002052"/>
<dbReference type="Proteomes" id="UP000075883">
    <property type="component" value="Unassembled WGS sequence"/>
</dbReference>
<dbReference type="InterPro" id="IPR013087">
    <property type="entry name" value="Znf_C2H2_type"/>
</dbReference>
<dbReference type="AlphaFoldDB" id="A0A182LU63"/>
<organism evidence="3 4">
    <name type="scientific">Anopheles culicifacies</name>
    <dbReference type="NCBI Taxonomy" id="139723"/>
    <lineage>
        <taxon>Eukaryota</taxon>
        <taxon>Metazoa</taxon>
        <taxon>Ecdysozoa</taxon>
        <taxon>Arthropoda</taxon>
        <taxon>Hexapoda</taxon>
        <taxon>Insecta</taxon>
        <taxon>Pterygota</taxon>
        <taxon>Neoptera</taxon>
        <taxon>Endopterygota</taxon>
        <taxon>Diptera</taxon>
        <taxon>Nematocera</taxon>
        <taxon>Culicoidea</taxon>
        <taxon>Culicidae</taxon>
        <taxon>Anophelinae</taxon>
        <taxon>Anopheles</taxon>
        <taxon>culicifacies species complex</taxon>
    </lineage>
</organism>
<feature type="domain" description="C2H2-type" evidence="2">
    <location>
        <begin position="71"/>
        <end position="91"/>
    </location>
</feature>
<evidence type="ECO:0000256" key="1">
    <source>
        <dbReference type="SAM" id="SignalP"/>
    </source>
</evidence>
<reference evidence="3" key="2">
    <citation type="submission" date="2020-05" db="UniProtKB">
        <authorList>
            <consortium name="EnsemblMetazoa"/>
        </authorList>
    </citation>
    <scope>IDENTIFICATION</scope>
    <source>
        <strain evidence="3">A-37</strain>
    </source>
</reference>
<protein>
    <recommendedName>
        <fullName evidence="2">C2H2-type domain-containing protein</fullName>
    </recommendedName>
</protein>
<keyword evidence="4" id="KW-1185">Reference proteome</keyword>
<dbReference type="PROSITE" id="PS00028">
    <property type="entry name" value="ZINC_FINGER_C2H2_1"/>
    <property type="match status" value="1"/>
</dbReference>
<evidence type="ECO:0000313" key="3">
    <source>
        <dbReference type="EnsemblMetazoa" id="ACUA002052-PA"/>
    </source>
</evidence>
<feature type="signal peptide" evidence="1">
    <location>
        <begin position="1"/>
        <end position="20"/>
    </location>
</feature>
<proteinExistence type="predicted"/>
<name>A0A182LU63_9DIPT</name>
<accession>A0A182LU63</accession>
<sequence length="112" mass="12813">MKSITALVLCVAAFAAQAFALPTDCVKHASNVDRHTVRLYDPHGLHYDLGSNCLAKQFHPTEVVNCPRKSCGNCGNCFSCRNSYFHHHPYHTYHPYHPYHYGFEPYLARRAF</sequence>